<gene>
    <name evidence="2" type="ORF">C882_3548</name>
</gene>
<evidence type="ECO:0000313" key="2">
    <source>
        <dbReference type="EMBL" id="EKV31797.1"/>
    </source>
</evidence>
<evidence type="ECO:0000256" key="1">
    <source>
        <dbReference type="SAM" id="MobiDB-lite"/>
    </source>
</evidence>
<keyword evidence="3" id="KW-1185">Reference proteome</keyword>
<sequence length="39" mass="4243">MVDNAIHPLSYNGPGFVDDEGGKGRGPRERTVGRLFDDP</sequence>
<feature type="compositionally biased region" description="Basic and acidic residues" evidence="1">
    <location>
        <begin position="20"/>
        <end position="39"/>
    </location>
</feature>
<organism evidence="2 3">
    <name type="scientific">Caenispirillum salinarum AK4</name>
    <dbReference type="NCBI Taxonomy" id="1238182"/>
    <lineage>
        <taxon>Bacteria</taxon>
        <taxon>Pseudomonadati</taxon>
        <taxon>Pseudomonadota</taxon>
        <taxon>Alphaproteobacteria</taxon>
        <taxon>Rhodospirillales</taxon>
        <taxon>Novispirillaceae</taxon>
        <taxon>Caenispirillum</taxon>
    </lineage>
</organism>
<name>K9H2J2_9PROT</name>
<comment type="caution">
    <text evidence="2">The sequence shown here is derived from an EMBL/GenBank/DDBJ whole genome shotgun (WGS) entry which is preliminary data.</text>
</comment>
<proteinExistence type="predicted"/>
<dbReference type="EMBL" id="ANHY01000005">
    <property type="protein sequence ID" value="EKV31797.1"/>
    <property type="molecule type" value="Genomic_DNA"/>
</dbReference>
<dbReference type="Proteomes" id="UP000009881">
    <property type="component" value="Unassembled WGS sequence"/>
</dbReference>
<feature type="region of interest" description="Disordered" evidence="1">
    <location>
        <begin position="1"/>
        <end position="39"/>
    </location>
</feature>
<protein>
    <submittedName>
        <fullName evidence="2">Uncharacterized protein</fullName>
    </submittedName>
</protein>
<dbReference type="AlphaFoldDB" id="K9H2J2"/>
<reference evidence="2 3" key="1">
    <citation type="journal article" date="2013" name="Genome Announc.">
        <title>Draft Genome Sequence of an Alphaproteobacterium, Caenispirillum salinarum AK4(T), Isolated from a Solar Saltern.</title>
        <authorList>
            <person name="Khatri I."/>
            <person name="Singh A."/>
            <person name="Korpole S."/>
            <person name="Pinnaka A.K."/>
            <person name="Subramanian S."/>
        </authorList>
    </citation>
    <scope>NUCLEOTIDE SEQUENCE [LARGE SCALE GENOMIC DNA]</scope>
    <source>
        <strain evidence="2 3">AK4</strain>
    </source>
</reference>
<accession>K9H2J2</accession>
<evidence type="ECO:0000313" key="3">
    <source>
        <dbReference type="Proteomes" id="UP000009881"/>
    </source>
</evidence>